<sequence>MSKWKPVMSGVPQGSVLGPMPFNIFINGIDSGIECILRKSADDTKLSSAADSLEGRDAIQRDLDRLEKCAYVNLTKFNKAKRKVPCLGQGYPQYQYKLGDEGIESNPVEKDLEVLVDENMTQQCALAAQKANCILGCIKISVAGRSREVILLLYSALVRPHLEYCVQLWGPPFTKNVYLSDWVQRRTTKMIRGVEHLSYEERLRELGLFSLEKRRLRRDLMSWRRGWSVAPSPSSVLLAKESLQAAFQPPGRTRQRHPTARERQWLLEAAQQQLISSRSQRLQDGDLPRGPGLTARHKMGDEHQHPQSGPQSSTEVQLALVETVLLGGWGGGKVGTRSIALGVRSFSGGLPQGCRGLEKPGPSSSMKIQRDRAFTRRTGRNHDKVGAVTGQAAPANQNNLLAVRTQKQGCKGSVVGPNSSRGWGLDGYGDTEWGRRGWDPASCFGLRGQLQTPGCRGDGFARALEDHQDTTLLAQAGRLTPWAAPAL</sequence>
<protein>
    <recommendedName>
        <fullName evidence="4">Reverse transcriptase domain-containing protein</fullName>
    </recommendedName>
</protein>
<evidence type="ECO:0000313" key="3">
    <source>
        <dbReference type="Proteomes" id="UP001333110"/>
    </source>
</evidence>
<dbReference type="Proteomes" id="UP001333110">
    <property type="component" value="Unassembled WGS sequence"/>
</dbReference>
<evidence type="ECO:0000256" key="1">
    <source>
        <dbReference type="SAM" id="MobiDB-lite"/>
    </source>
</evidence>
<accession>A0AAN7N1R9</accession>
<proteinExistence type="predicted"/>
<evidence type="ECO:0000313" key="2">
    <source>
        <dbReference type="EMBL" id="KAK4816129.1"/>
    </source>
</evidence>
<evidence type="ECO:0008006" key="4">
    <source>
        <dbReference type="Google" id="ProtNLM"/>
    </source>
</evidence>
<dbReference type="PRINTS" id="PR01345">
    <property type="entry name" value="CERVTRCPTASE"/>
</dbReference>
<reference evidence="2 3" key="1">
    <citation type="journal article" date="2023" name="J. Hered.">
        <title>Chromosome-level genome of the wood stork (Mycteria americana) provides insight into avian chromosome evolution.</title>
        <authorList>
            <person name="Flamio R. Jr."/>
            <person name="Ramstad K.M."/>
        </authorList>
    </citation>
    <scope>NUCLEOTIDE SEQUENCE [LARGE SCALE GENOMIC DNA]</scope>
    <source>
        <strain evidence="2">JAX WOST 10</strain>
    </source>
</reference>
<gene>
    <name evidence="2" type="ORF">QYF61_011511</name>
</gene>
<dbReference type="AlphaFoldDB" id="A0AAN7N1R9"/>
<organism evidence="2 3">
    <name type="scientific">Mycteria americana</name>
    <name type="common">Wood stork</name>
    <dbReference type="NCBI Taxonomy" id="33587"/>
    <lineage>
        <taxon>Eukaryota</taxon>
        <taxon>Metazoa</taxon>
        <taxon>Chordata</taxon>
        <taxon>Craniata</taxon>
        <taxon>Vertebrata</taxon>
        <taxon>Euteleostomi</taxon>
        <taxon>Archelosauria</taxon>
        <taxon>Archosauria</taxon>
        <taxon>Dinosauria</taxon>
        <taxon>Saurischia</taxon>
        <taxon>Theropoda</taxon>
        <taxon>Coelurosauria</taxon>
        <taxon>Aves</taxon>
        <taxon>Neognathae</taxon>
        <taxon>Neoaves</taxon>
        <taxon>Aequornithes</taxon>
        <taxon>Ciconiiformes</taxon>
        <taxon>Ciconiidae</taxon>
        <taxon>Mycteria</taxon>
    </lineage>
</organism>
<feature type="compositionally biased region" description="Polar residues" evidence="1">
    <location>
        <begin position="306"/>
        <end position="315"/>
    </location>
</feature>
<dbReference type="EMBL" id="JAUNZN010000009">
    <property type="protein sequence ID" value="KAK4816129.1"/>
    <property type="molecule type" value="Genomic_DNA"/>
</dbReference>
<name>A0AAN7N1R9_MYCAM</name>
<feature type="region of interest" description="Disordered" evidence="1">
    <location>
        <begin position="276"/>
        <end position="315"/>
    </location>
</feature>
<keyword evidence="3" id="KW-1185">Reference proteome</keyword>
<comment type="caution">
    <text evidence="2">The sequence shown here is derived from an EMBL/GenBank/DDBJ whole genome shotgun (WGS) entry which is preliminary data.</text>
</comment>
<dbReference type="PANTHER" id="PTHR33332">
    <property type="entry name" value="REVERSE TRANSCRIPTASE DOMAIN-CONTAINING PROTEIN"/>
    <property type="match status" value="1"/>
</dbReference>